<gene>
    <name evidence="2" type="ORF">M419DRAFT_37611</name>
</gene>
<accession>A0A024S2I7</accession>
<evidence type="ECO:0000256" key="1">
    <source>
        <dbReference type="SAM" id="MobiDB-lite"/>
    </source>
</evidence>
<evidence type="ECO:0000313" key="2">
    <source>
        <dbReference type="EMBL" id="ETR99548.1"/>
    </source>
</evidence>
<feature type="compositionally biased region" description="Basic and acidic residues" evidence="1">
    <location>
        <begin position="116"/>
        <end position="130"/>
    </location>
</feature>
<organism evidence="2 3">
    <name type="scientific">Hypocrea jecorina (strain ATCC 56765 / BCRC 32924 / NRRL 11460 / Rut C-30)</name>
    <name type="common">Trichoderma reesei</name>
    <dbReference type="NCBI Taxonomy" id="1344414"/>
    <lineage>
        <taxon>Eukaryota</taxon>
        <taxon>Fungi</taxon>
        <taxon>Dikarya</taxon>
        <taxon>Ascomycota</taxon>
        <taxon>Pezizomycotina</taxon>
        <taxon>Sordariomycetes</taxon>
        <taxon>Hypocreomycetidae</taxon>
        <taxon>Hypocreales</taxon>
        <taxon>Hypocreaceae</taxon>
        <taxon>Trichoderma</taxon>
    </lineage>
</organism>
<dbReference type="EMBL" id="KI911156">
    <property type="protein sequence ID" value="ETR99548.1"/>
    <property type="molecule type" value="Genomic_DNA"/>
</dbReference>
<sequence>MTNTNNMNDTGQSHPTTTETPSTTSSITSPPPSYHSQSPNINPLEPTLTDIHTTGTIVLPYDNTTTYQPAPKPNIMKESIDACIEFCCVPRVSPWDWSSDYSTTTYPSSLSSHTADSYRRTESMRSRDTVSDAESESQVEHAKKKKKDVGYAKQEGMCATSHDSAGSSSQQCCRRC</sequence>
<dbReference type="OrthoDB" id="10497019at2759"/>
<protein>
    <submittedName>
        <fullName evidence="2">Uncharacterized protein</fullName>
    </submittedName>
</protein>
<reference evidence="3" key="1">
    <citation type="journal article" date="2013" name="Ind. Biotechnol.">
        <title>Comparative genomics analysis of Trichoderma reesei strains.</title>
        <authorList>
            <person name="Koike H."/>
            <person name="Aerts A."/>
            <person name="LaButti K."/>
            <person name="Grigoriev I.V."/>
            <person name="Baker S.E."/>
        </authorList>
    </citation>
    <scope>NUCLEOTIDE SEQUENCE [LARGE SCALE GENOMIC DNA]</scope>
    <source>
        <strain evidence="3">ATCC 56765 / BCRC 32924 / NRRL 11460 / Rut C-30</strain>
    </source>
</reference>
<name>A0A024S2I7_HYPJR</name>
<feature type="compositionally biased region" description="Polar residues" evidence="1">
    <location>
        <begin position="1"/>
        <end position="14"/>
    </location>
</feature>
<feature type="compositionally biased region" description="Low complexity" evidence="1">
    <location>
        <begin position="15"/>
        <end position="28"/>
    </location>
</feature>
<dbReference type="AlphaFoldDB" id="A0A024S2I7"/>
<feature type="region of interest" description="Disordered" evidence="1">
    <location>
        <begin position="104"/>
        <end position="151"/>
    </location>
</feature>
<feature type="region of interest" description="Disordered" evidence="1">
    <location>
        <begin position="1"/>
        <end position="48"/>
    </location>
</feature>
<evidence type="ECO:0000313" key="3">
    <source>
        <dbReference type="Proteomes" id="UP000024376"/>
    </source>
</evidence>
<proteinExistence type="predicted"/>
<dbReference type="Proteomes" id="UP000024376">
    <property type="component" value="Unassembled WGS sequence"/>
</dbReference>
<dbReference type="HOGENOM" id="CLU_1610993_0_0_1"/>
<dbReference type="KEGG" id="trr:M419DRAFT_37611"/>